<dbReference type="Pfam" id="PF13673">
    <property type="entry name" value="Acetyltransf_10"/>
    <property type="match status" value="1"/>
</dbReference>
<dbReference type="RefSeq" id="WP_108369938.1">
    <property type="nucleotide sequence ID" value="NZ_CP028811.1"/>
</dbReference>
<dbReference type="KEGG" id="fmg:HYN48_04210"/>
<accession>A0A2S0RCA3</accession>
<dbReference type="AlphaFoldDB" id="A0A2S0RCA3"/>
<dbReference type="GO" id="GO:0016747">
    <property type="term" value="F:acyltransferase activity, transferring groups other than amino-acyl groups"/>
    <property type="evidence" value="ECO:0007669"/>
    <property type="project" value="InterPro"/>
</dbReference>
<dbReference type="InterPro" id="IPR016181">
    <property type="entry name" value="Acyl_CoA_acyltransferase"/>
</dbReference>
<dbReference type="Gene3D" id="3.40.630.30">
    <property type="match status" value="1"/>
</dbReference>
<evidence type="ECO:0000313" key="2">
    <source>
        <dbReference type="EMBL" id="AWA29353.1"/>
    </source>
</evidence>
<organism evidence="2 3">
    <name type="scientific">Flavobacterium magnum</name>
    <dbReference type="NCBI Taxonomy" id="2162713"/>
    <lineage>
        <taxon>Bacteria</taxon>
        <taxon>Pseudomonadati</taxon>
        <taxon>Bacteroidota</taxon>
        <taxon>Flavobacteriia</taxon>
        <taxon>Flavobacteriales</taxon>
        <taxon>Flavobacteriaceae</taxon>
        <taxon>Flavobacterium</taxon>
    </lineage>
</organism>
<evidence type="ECO:0000313" key="3">
    <source>
        <dbReference type="Proteomes" id="UP000244193"/>
    </source>
</evidence>
<dbReference type="OrthoDB" id="9796171at2"/>
<dbReference type="Proteomes" id="UP000244193">
    <property type="component" value="Chromosome"/>
</dbReference>
<dbReference type="SUPFAM" id="SSF55729">
    <property type="entry name" value="Acyl-CoA N-acyltransferases (Nat)"/>
    <property type="match status" value="1"/>
</dbReference>
<gene>
    <name evidence="2" type="ORF">HYN48_04210</name>
</gene>
<dbReference type="PROSITE" id="PS51186">
    <property type="entry name" value="GNAT"/>
    <property type="match status" value="1"/>
</dbReference>
<dbReference type="EMBL" id="CP028811">
    <property type="protein sequence ID" value="AWA29353.1"/>
    <property type="molecule type" value="Genomic_DNA"/>
</dbReference>
<sequence length="148" mass="17384">MELQLTIKPFSELSVIELYQILRLRESVFIIEQDCIYQDIDHKDQKAWHVIGKYDGKVVAYTRLFKRGDYFANASIGRVVIDAEFRARKWGYPLMEASIGGILRHFGESRIEISAQLYLQQFYENCGFHTTSETYLEDGIPHIRMIRD</sequence>
<keyword evidence="3" id="KW-1185">Reference proteome</keyword>
<proteinExistence type="predicted"/>
<feature type="domain" description="N-acetyltransferase" evidence="1">
    <location>
        <begin position="5"/>
        <end position="148"/>
    </location>
</feature>
<evidence type="ECO:0000259" key="1">
    <source>
        <dbReference type="PROSITE" id="PS51186"/>
    </source>
</evidence>
<dbReference type="InterPro" id="IPR000182">
    <property type="entry name" value="GNAT_dom"/>
</dbReference>
<name>A0A2S0RCA3_9FLAO</name>
<protein>
    <submittedName>
        <fullName evidence="2">GNAT family N-acetyltransferase</fullName>
    </submittedName>
</protein>
<reference evidence="2 3" key="1">
    <citation type="submission" date="2018-04" db="EMBL/GenBank/DDBJ databases">
        <title>Genome sequencing of Flavobacterium sp. HYN0048.</title>
        <authorList>
            <person name="Yi H."/>
            <person name="Baek C."/>
        </authorList>
    </citation>
    <scope>NUCLEOTIDE SEQUENCE [LARGE SCALE GENOMIC DNA]</scope>
    <source>
        <strain evidence="2 3">HYN0048</strain>
    </source>
</reference>
<keyword evidence="2" id="KW-0808">Transferase</keyword>